<evidence type="ECO:0000256" key="1">
    <source>
        <dbReference type="SAM" id="MobiDB-lite"/>
    </source>
</evidence>
<feature type="compositionally biased region" description="Low complexity" evidence="1">
    <location>
        <begin position="78"/>
        <end position="92"/>
    </location>
</feature>
<feature type="region of interest" description="Disordered" evidence="1">
    <location>
        <begin position="78"/>
        <end position="224"/>
    </location>
</feature>
<name>A0AAV9VFV1_9PEZI</name>
<dbReference type="Proteomes" id="UP001375240">
    <property type="component" value="Unassembled WGS sequence"/>
</dbReference>
<protein>
    <submittedName>
        <fullName evidence="2">Uncharacterized protein</fullName>
    </submittedName>
</protein>
<comment type="caution">
    <text evidence="2">The sequence shown here is derived from an EMBL/GenBank/DDBJ whole genome shotgun (WGS) entry which is preliminary data.</text>
</comment>
<evidence type="ECO:0000313" key="2">
    <source>
        <dbReference type="EMBL" id="KAK6359924.1"/>
    </source>
</evidence>
<evidence type="ECO:0000313" key="3">
    <source>
        <dbReference type="Proteomes" id="UP001375240"/>
    </source>
</evidence>
<proteinExistence type="predicted"/>
<dbReference type="EMBL" id="JAVHNQ010000001">
    <property type="protein sequence ID" value="KAK6359924.1"/>
    <property type="molecule type" value="Genomic_DNA"/>
</dbReference>
<dbReference type="AlphaFoldDB" id="A0AAV9VFV1"/>
<reference evidence="2 3" key="1">
    <citation type="submission" date="2019-10" db="EMBL/GenBank/DDBJ databases">
        <authorList>
            <person name="Palmer J.M."/>
        </authorList>
    </citation>
    <scope>NUCLEOTIDE SEQUENCE [LARGE SCALE GENOMIC DNA]</scope>
    <source>
        <strain evidence="2 3">TWF696</strain>
    </source>
</reference>
<sequence length="293" mass="31752">MADYFDFDDGGFWDEVYGFDEDGDMATLADDLAESTVPDINWSIFDDYPTSGDLQPFDHESDWVLFEFDHDEYYDINRPSSSSVRPKSSSSSLLQTPYPEATMDDEASSVTPQEQQQQHPPQPEQFHHDPVAVSAKGAADIAPAGSDALATDDNDDALDGGLRKKRPDIQLSAQQLSDASKTGSQSRSQSNERSAASSRGGSRSRRSRTPIPNPNTGPQPGEELEVIYEDDEKKVVIVHTGGITGKLRVIRKDTCSLQIPSSINGHAPSPLRNAESASAADTATLVVPAPSPK</sequence>
<gene>
    <name evidence="2" type="ORF">TWF696_001051</name>
</gene>
<keyword evidence="3" id="KW-1185">Reference proteome</keyword>
<feature type="region of interest" description="Disordered" evidence="1">
    <location>
        <begin position="261"/>
        <end position="293"/>
    </location>
</feature>
<accession>A0AAV9VFV1</accession>
<feature type="compositionally biased region" description="Polar residues" evidence="1">
    <location>
        <begin position="171"/>
        <end position="192"/>
    </location>
</feature>
<organism evidence="2 3">
    <name type="scientific">Orbilia brochopaga</name>
    <dbReference type="NCBI Taxonomy" id="3140254"/>
    <lineage>
        <taxon>Eukaryota</taxon>
        <taxon>Fungi</taxon>
        <taxon>Dikarya</taxon>
        <taxon>Ascomycota</taxon>
        <taxon>Pezizomycotina</taxon>
        <taxon>Orbiliomycetes</taxon>
        <taxon>Orbiliales</taxon>
        <taxon>Orbiliaceae</taxon>
        <taxon>Orbilia</taxon>
    </lineage>
</organism>